<dbReference type="Proteomes" id="UP001153332">
    <property type="component" value="Unassembled WGS sequence"/>
</dbReference>
<gene>
    <name evidence="1" type="ORF">O1611_g7997</name>
</gene>
<comment type="caution">
    <text evidence="1">The sequence shown here is derived from an EMBL/GenBank/DDBJ whole genome shotgun (WGS) entry which is preliminary data.</text>
</comment>
<evidence type="ECO:0000313" key="1">
    <source>
        <dbReference type="EMBL" id="KAJ8125641.1"/>
    </source>
</evidence>
<organism evidence="1 2">
    <name type="scientific">Lasiodiplodia mahajangana</name>
    <dbReference type="NCBI Taxonomy" id="1108764"/>
    <lineage>
        <taxon>Eukaryota</taxon>
        <taxon>Fungi</taxon>
        <taxon>Dikarya</taxon>
        <taxon>Ascomycota</taxon>
        <taxon>Pezizomycotina</taxon>
        <taxon>Dothideomycetes</taxon>
        <taxon>Dothideomycetes incertae sedis</taxon>
        <taxon>Botryosphaeriales</taxon>
        <taxon>Botryosphaeriaceae</taxon>
        <taxon>Lasiodiplodia</taxon>
    </lineage>
</organism>
<dbReference type="EMBL" id="JAPUUL010002250">
    <property type="protein sequence ID" value="KAJ8125641.1"/>
    <property type="molecule type" value="Genomic_DNA"/>
</dbReference>
<proteinExistence type="predicted"/>
<protein>
    <submittedName>
        <fullName evidence="1">Uncharacterized protein</fullName>
    </submittedName>
</protein>
<name>A0ACC2JE14_9PEZI</name>
<keyword evidence="2" id="KW-1185">Reference proteome</keyword>
<evidence type="ECO:0000313" key="2">
    <source>
        <dbReference type="Proteomes" id="UP001153332"/>
    </source>
</evidence>
<sequence>MEEAEWLGFAYAGSPEDEGRYANENPNHDSDSSADHQKHDSASDRDNRQQNSVHVREMIANVWGDNLLGIMHEEGDALNAAEDGDYAGYDEDDGDNVYEELGTAPLRLIERVMHAPSSLRGLHDGMQDNGHARPSYVEAADLGSQPIRRDGMKRDDTTNNESADCEVASEAERDSTVVIPELSFVKLQESSLSYDTFLLNHSYERAHWRIIELVEVKETVERELQEAAKQYKFLQKEVSARRQDFLHKAEGLGISKELWDAYEAFCESMEPQFGSEEGFSIVCNEGHGGSYVEYDPELFFYKRFSDWDWSQHNVRCEASGSKVIEFWPVPYLAPDLEDVSTWSDIYPSLYELASEAAQNGSEAALDMLVALPDKEASFKGGWLFEYLPMDRSTCRAESIYGSGLIRAHPVKSRRWTYRSAHRVDSPEDAATKRESVRAALDLETWTL</sequence>
<reference evidence="1" key="1">
    <citation type="submission" date="2022-12" db="EMBL/GenBank/DDBJ databases">
        <title>Genome Sequence of Lasiodiplodia mahajangana.</title>
        <authorList>
            <person name="Buettner E."/>
        </authorList>
    </citation>
    <scope>NUCLEOTIDE SEQUENCE</scope>
    <source>
        <strain evidence="1">VT137</strain>
    </source>
</reference>
<accession>A0ACC2JE14</accession>